<dbReference type="OrthoDB" id="3357846at2759"/>
<gene>
    <name evidence="8" type="ORF">CSUB01_01833</name>
</gene>
<reference evidence="9" key="1">
    <citation type="journal article" date="2014" name="Genome Announc.">
        <title>Draft genome sequence of Colletotrichum sublineola, a destructive pathogen of cultivated sorghum.</title>
        <authorList>
            <person name="Baroncelli R."/>
            <person name="Sanz-Martin J.M."/>
            <person name="Rech G.E."/>
            <person name="Sukno S.A."/>
            <person name="Thon M.R."/>
        </authorList>
    </citation>
    <scope>NUCLEOTIDE SEQUENCE [LARGE SCALE GENOMIC DNA]</scope>
    <source>
        <strain evidence="9">TX430BB</strain>
    </source>
</reference>
<keyword evidence="4 6" id="KW-0472">Membrane</keyword>
<feature type="transmembrane region" description="Helical" evidence="6">
    <location>
        <begin position="285"/>
        <end position="305"/>
    </location>
</feature>
<feature type="transmembrane region" description="Helical" evidence="6">
    <location>
        <begin position="469"/>
        <end position="490"/>
    </location>
</feature>
<comment type="caution">
    <text evidence="8">The sequence shown here is derived from an EMBL/GenBank/DDBJ whole genome shotgun (WGS) entry which is preliminary data.</text>
</comment>
<feature type="transmembrane region" description="Helical" evidence="6">
    <location>
        <begin position="442"/>
        <end position="462"/>
    </location>
</feature>
<feature type="transmembrane region" description="Helical" evidence="6">
    <location>
        <begin position="363"/>
        <end position="382"/>
    </location>
</feature>
<name>A0A066WVZ5_COLSU</name>
<comment type="subcellular location">
    <subcellularLocation>
        <location evidence="1">Membrane</location>
        <topology evidence="1">Multi-pass membrane protein</topology>
    </subcellularLocation>
</comment>
<dbReference type="CDD" id="cd17323">
    <property type="entry name" value="MFS_Tpo1_MDR_like"/>
    <property type="match status" value="1"/>
</dbReference>
<dbReference type="eggNOG" id="KOG0255">
    <property type="taxonomic scope" value="Eukaryota"/>
</dbReference>
<dbReference type="EMBL" id="JMSE01001445">
    <property type="protein sequence ID" value="KDN61068.1"/>
    <property type="molecule type" value="Genomic_DNA"/>
</dbReference>
<dbReference type="PANTHER" id="PTHR23502:SF23">
    <property type="entry name" value="FLUCONAZOLE RESISTANCE PROTEIN 1"/>
    <property type="match status" value="1"/>
</dbReference>
<dbReference type="GO" id="GO:0005886">
    <property type="term" value="C:plasma membrane"/>
    <property type="evidence" value="ECO:0007669"/>
    <property type="project" value="TreeGrafter"/>
</dbReference>
<evidence type="ECO:0000256" key="3">
    <source>
        <dbReference type="ARBA" id="ARBA00022989"/>
    </source>
</evidence>
<proteinExistence type="predicted"/>
<feature type="transmembrane region" description="Helical" evidence="6">
    <location>
        <begin position="120"/>
        <end position="143"/>
    </location>
</feature>
<evidence type="ECO:0000259" key="7">
    <source>
        <dbReference type="PROSITE" id="PS50850"/>
    </source>
</evidence>
<dbReference type="STRING" id="1173701.A0A066WVZ5"/>
<dbReference type="GO" id="GO:0015244">
    <property type="term" value="F:fluconazole transmembrane transporter activity"/>
    <property type="evidence" value="ECO:0007669"/>
    <property type="project" value="TreeGrafter"/>
</dbReference>
<keyword evidence="9" id="KW-1185">Reference proteome</keyword>
<dbReference type="GO" id="GO:1990961">
    <property type="term" value="P:xenobiotic detoxification by transmembrane export across the plasma membrane"/>
    <property type="evidence" value="ECO:0007669"/>
    <property type="project" value="TreeGrafter"/>
</dbReference>
<feature type="domain" description="Major facilitator superfamily (MFS) profile" evidence="7">
    <location>
        <begin position="120"/>
        <end position="559"/>
    </location>
</feature>
<feature type="transmembrane region" description="Helical" evidence="6">
    <location>
        <begin position="402"/>
        <end position="422"/>
    </location>
</feature>
<evidence type="ECO:0000256" key="1">
    <source>
        <dbReference type="ARBA" id="ARBA00004141"/>
    </source>
</evidence>
<dbReference type="HOGENOM" id="CLU_305225_0_0_1"/>
<evidence type="ECO:0000313" key="9">
    <source>
        <dbReference type="Proteomes" id="UP000027238"/>
    </source>
</evidence>
<dbReference type="Proteomes" id="UP000027238">
    <property type="component" value="Unassembled WGS sequence"/>
</dbReference>
<accession>A0A066WVZ5</accession>
<dbReference type="SUPFAM" id="SSF103473">
    <property type="entry name" value="MFS general substrate transporter"/>
    <property type="match status" value="1"/>
</dbReference>
<sequence>MAFVDFIRDTTAWKIARMVTRGRLPAFQYFDERHPLIRQRYMDKGSGRNASGLSYASRHTELRESSLDFEKGVGNTFAGQTISRTTWEKYGIENRTGLHLVEFLPNDPENPRNWSYLKKVLVSFQLCLLVVALYAGASIYTVGAEDVHLHFGVSLTVALLGLTVYVVGYGLGPMVWSPLSTVPRIGRNSLYIPALAVFVLAQIPAALATSIGMLFTFRFIAGFFGSPILGSGDGVLTDMYESRKHTYVMASFALIGISGPTLGKSKLHFRPIIGGFAVQIKGWQWTLWITCWTNALVFVLLVFFLPETSADNILYRRTMRLRKATGDLGFVCEAQLKADNTPGVELIKAHLIRPFTLVLTEPAVFFLVLYSSFTYGIMYIWFEALPLAYMEVYHFGTGMATLALLGIIVGVLVTIPPFFLYYRMRIEPKYDRNGSITPEKHLHSTMIGCLLIPGSLVLFGWTAKTSIHWAVPIVGSTIFTAGAMLLYISILNYLAESYPKHMASIFAGNELFTSLCGATFPLLVPSMYHKFGILGSSMILAIIAMAFVPLPYILAMDLSGEEDDIKMVDGKQWEVARRRLDQQRTTEPSQDGIYSATPPRNQGQPPDDDDIRVASTPHDRDRRPVRESDLAHPNQHQLPVGTDVPMVTPPRNVNHQRAASAPTVLVPRNQLPPGKAFESHRLRLLQQPRSVALPSNPEATTTNGALHVEDVAIIDIHPTSTLSQSSTEAAIVRMLPFEGEEWRKHWVAILLAEEGPCDRCAIEDKRPRLTFRFSNIISLLSPSFLSSSTAGRFASQKRQNRWSTIWKARLPSSRYHGRKPRGKDGANLTFDGYFRAITIYGGEARLLAQSKGSRALFERFRTKYPDQIANFRQQAKQLGIKNPEVNFFGSVIFADIDEFFYTDDTERAREIYAANPQPLRDADQIYIPYNLQWKKSDREWKPRARAEETPDNTQTTDQKSHRRITPTASSSP</sequence>
<feature type="compositionally biased region" description="Basic and acidic residues" evidence="5">
    <location>
        <begin position="617"/>
        <end position="630"/>
    </location>
</feature>
<keyword evidence="2 6" id="KW-0812">Transmembrane</keyword>
<dbReference type="InterPro" id="IPR011701">
    <property type="entry name" value="MFS"/>
</dbReference>
<organism evidence="8 9">
    <name type="scientific">Colletotrichum sublineola</name>
    <name type="common">Sorghum anthracnose fungus</name>
    <dbReference type="NCBI Taxonomy" id="1173701"/>
    <lineage>
        <taxon>Eukaryota</taxon>
        <taxon>Fungi</taxon>
        <taxon>Dikarya</taxon>
        <taxon>Ascomycota</taxon>
        <taxon>Pezizomycotina</taxon>
        <taxon>Sordariomycetes</taxon>
        <taxon>Hypocreomycetidae</taxon>
        <taxon>Glomerellales</taxon>
        <taxon>Glomerellaceae</taxon>
        <taxon>Colletotrichum</taxon>
        <taxon>Colletotrichum graminicola species complex</taxon>
    </lineage>
</organism>
<protein>
    <submittedName>
        <fullName evidence="8">Putative major facilitator superfamily transporter</fullName>
    </submittedName>
</protein>
<evidence type="ECO:0000256" key="4">
    <source>
        <dbReference type="ARBA" id="ARBA00023136"/>
    </source>
</evidence>
<dbReference type="PROSITE" id="PS50850">
    <property type="entry name" value="MFS"/>
    <property type="match status" value="1"/>
</dbReference>
<keyword evidence="3 6" id="KW-1133">Transmembrane helix</keyword>
<dbReference type="InterPro" id="IPR020846">
    <property type="entry name" value="MFS_dom"/>
</dbReference>
<dbReference type="Pfam" id="PF07690">
    <property type="entry name" value="MFS_1"/>
    <property type="match status" value="1"/>
</dbReference>
<evidence type="ECO:0000256" key="6">
    <source>
        <dbReference type="SAM" id="Phobius"/>
    </source>
</evidence>
<dbReference type="Gene3D" id="1.20.1250.20">
    <property type="entry name" value="MFS general substrate transporter like domains"/>
    <property type="match status" value="1"/>
</dbReference>
<feature type="transmembrane region" description="Helical" evidence="6">
    <location>
        <begin position="192"/>
        <end position="225"/>
    </location>
</feature>
<evidence type="ECO:0000256" key="5">
    <source>
        <dbReference type="SAM" id="MobiDB-lite"/>
    </source>
</evidence>
<feature type="region of interest" description="Disordered" evidence="5">
    <location>
        <begin position="578"/>
        <end position="646"/>
    </location>
</feature>
<evidence type="ECO:0000313" key="8">
    <source>
        <dbReference type="EMBL" id="KDN61068.1"/>
    </source>
</evidence>
<feature type="region of interest" description="Disordered" evidence="5">
    <location>
        <begin position="937"/>
        <end position="972"/>
    </location>
</feature>
<evidence type="ECO:0000256" key="2">
    <source>
        <dbReference type="ARBA" id="ARBA00022692"/>
    </source>
</evidence>
<dbReference type="PANTHER" id="PTHR23502">
    <property type="entry name" value="MAJOR FACILITATOR SUPERFAMILY"/>
    <property type="match status" value="1"/>
</dbReference>
<dbReference type="InterPro" id="IPR036259">
    <property type="entry name" value="MFS_trans_sf"/>
</dbReference>
<feature type="transmembrane region" description="Helical" evidence="6">
    <location>
        <begin position="149"/>
        <end position="171"/>
    </location>
</feature>
<dbReference type="AlphaFoldDB" id="A0A066WVZ5"/>
<feature type="transmembrane region" description="Helical" evidence="6">
    <location>
        <begin position="531"/>
        <end position="554"/>
    </location>
</feature>
<feature type="compositionally biased region" description="Basic and acidic residues" evidence="5">
    <location>
        <begin position="937"/>
        <end position="948"/>
    </location>
</feature>